<evidence type="ECO:0000313" key="4">
    <source>
        <dbReference type="Proteomes" id="UP001151760"/>
    </source>
</evidence>
<keyword evidence="4" id="KW-1185">Reference proteome</keyword>
<gene>
    <name evidence="3" type="ORF">Tco_0627304</name>
</gene>
<feature type="region of interest" description="Disordered" evidence="1">
    <location>
        <begin position="48"/>
        <end position="96"/>
    </location>
</feature>
<feature type="compositionally biased region" description="Polar residues" evidence="1">
    <location>
        <begin position="255"/>
        <end position="268"/>
    </location>
</feature>
<dbReference type="Proteomes" id="UP001151760">
    <property type="component" value="Unassembled WGS sequence"/>
</dbReference>
<proteinExistence type="predicted"/>
<reference evidence="3" key="1">
    <citation type="journal article" date="2022" name="Int. J. Mol. Sci.">
        <title>Draft Genome of Tanacetum Coccineum: Genomic Comparison of Closely Related Tanacetum-Family Plants.</title>
        <authorList>
            <person name="Yamashiro T."/>
            <person name="Shiraishi A."/>
            <person name="Nakayama K."/>
            <person name="Satake H."/>
        </authorList>
    </citation>
    <scope>NUCLEOTIDE SEQUENCE</scope>
</reference>
<feature type="domain" description="Retrotransposon gag" evidence="2">
    <location>
        <begin position="143"/>
        <end position="225"/>
    </location>
</feature>
<accession>A0ABQ4WM17</accession>
<feature type="compositionally biased region" description="Low complexity" evidence="1">
    <location>
        <begin position="269"/>
        <end position="281"/>
    </location>
</feature>
<organism evidence="3 4">
    <name type="scientific">Tanacetum coccineum</name>
    <dbReference type="NCBI Taxonomy" id="301880"/>
    <lineage>
        <taxon>Eukaryota</taxon>
        <taxon>Viridiplantae</taxon>
        <taxon>Streptophyta</taxon>
        <taxon>Embryophyta</taxon>
        <taxon>Tracheophyta</taxon>
        <taxon>Spermatophyta</taxon>
        <taxon>Magnoliopsida</taxon>
        <taxon>eudicotyledons</taxon>
        <taxon>Gunneridae</taxon>
        <taxon>Pentapetalae</taxon>
        <taxon>asterids</taxon>
        <taxon>campanulids</taxon>
        <taxon>Asterales</taxon>
        <taxon>Asteraceae</taxon>
        <taxon>Asteroideae</taxon>
        <taxon>Anthemideae</taxon>
        <taxon>Anthemidinae</taxon>
        <taxon>Tanacetum</taxon>
    </lineage>
</organism>
<feature type="compositionally biased region" description="Acidic residues" evidence="1">
    <location>
        <begin position="60"/>
        <end position="71"/>
    </location>
</feature>
<evidence type="ECO:0000313" key="3">
    <source>
        <dbReference type="EMBL" id="GJS53942.1"/>
    </source>
</evidence>
<reference evidence="3" key="2">
    <citation type="submission" date="2022-01" db="EMBL/GenBank/DDBJ databases">
        <authorList>
            <person name="Yamashiro T."/>
            <person name="Shiraishi A."/>
            <person name="Satake H."/>
            <person name="Nakayama K."/>
        </authorList>
    </citation>
    <scope>NUCLEOTIDE SEQUENCE</scope>
</reference>
<feature type="region of interest" description="Disordered" evidence="1">
    <location>
        <begin position="247"/>
        <end position="305"/>
    </location>
</feature>
<dbReference type="PANTHER" id="PTHR35046">
    <property type="entry name" value="ZINC KNUCKLE (CCHC-TYPE) FAMILY PROTEIN"/>
    <property type="match status" value="1"/>
</dbReference>
<dbReference type="PANTHER" id="PTHR35046:SF9">
    <property type="entry name" value="RNA-DIRECTED DNA POLYMERASE"/>
    <property type="match status" value="1"/>
</dbReference>
<dbReference type="InterPro" id="IPR005162">
    <property type="entry name" value="Retrotrans_gag_dom"/>
</dbReference>
<sequence length="608" mass="68952">MVGGAEIPQTRTSNGVRSTEEMDIAINDLNSKFASMSTVLEEIRSAIVGDGNHPNREGNEHDEEEGEEALDEYNRVPKRGDRPRAMVGRNNNHRGYGERQSYRVKAEIPNFVGNLDIEAVLDWLYEVDKFFDIMEVPEEEQVKVVTYKLRGGARAWWQREQDNRRAQGRRPLDTWIRMKRMIKGRFLPSDIEQILYQQYHTYVKGKRTVADYTGEFLREVELDADLVVDQAQNMVMKAERLASKTRVRFRRSNMDDSSNYGSRPNQIQSTIPSTTTTTSSSKAGGSGVDKNKESQPVNSNPYAKPVDVGMMDSLLARPFQKEDELEYAEPLDGEVEEVTYVIQRTLCSPKKGLTLKVTKICKVHLAIGKHYNELVTCDVVVIEACHVLLRRPWQHDVDSTHQGDVSPKKKLESKTLATLVASPKDFQAERKETGVSYALVVKGIEDVMENAIPAVIKPLLAEFGKIMTDDTPYALSPLRNIQHQIDLSRKTTLLVSISNEVLGFDSIKEWLSKMAHFILCKKSSDAAHIARLFFQGVVRLHGVPKSITSARNTKGMVEEVQAIHEVVRANITKANAKHKIVADEHRQKKLFQVGDEVRKERFPVWTYS</sequence>
<comment type="caution">
    <text evidence="3">The sequence shown here is derived from an EMBL/GenBank/DDBJ whole genome shotgun (WGS) entry which is preliminary data.</text>
</comment>
<dbReference type="Pfam" id="PF03732">
    <property type="entry name" value="Retrotrans_gag"/>
    <property type="match status" value="1"/>
</dbReference>
<evidence type="ECO:0000256" key="1">
    <source>
        <dbReference type="SAM" id="MobiDB-lite"/>
    </source>
</evidence>
<name>A0ABQ4WM17_9ASTR</name>
<protein>
    <submittedName>
        <fullName evidence="3">Transposon ty3-I gag-pol polyprotein</fullName>
    </submittedName>
</protein>
<evidence type="ECO:0000259" key="2">
    <source>
        <dbReference type="Pfam" id="PF03732"/>
    </source>
</evidence>
<dbReference type="EMBL" id="BQNB010008761">
    <property type="protein sequence ID" value="GJS53942.1"/>
    <property type="molecule type" value="Genomic_DNA"/>
</dbReference>
<feature type="compositionally biased region" description="Basic and acidic residues" evidence="1">
    <location>
        <begin position="72"/>
        <end position="84"/>
    </location>
</feature>